<keyword evidence="7" id="KW-1185">Reference proteome</keyword>
<feature type="binding site" evidence="5">
    <location>
        <position position="221"/>
    </location>
    <ligand>
        <name>a divalent metal cation</name>
        <dbReference type="ChEBI" id="CHEBI:60240"/>
        <label>1</label>
    </ligand>
</feature>
<dbReference type="InterPro" id="IPR002678">
    <property type="entry name" value="DUF34/NIF3"/>
</dbReference>
<protein>
    <recommendedName>
        <fullName evidence="3">GTP cyclohydrolase 1 type 2 homolog</fullName>
    </recommendedName>
</protein>
<dbReference type="InterPro" id="IPR036069">
    <property type="entry name" value="DUF34/NIF3_sf"/>
</dbReference>
<evidence type="ECO:0000313" key="7">
    <source>
        <dbReference type="Proteomes" id="UP000035050"/>
    </source>
</evidence>
<dbReference type="NCBIfam" id="TIGR00486">
    <property type="entry name" value="YbgI_SA1388"/>
    <property type="match status" value="1"/>
</dbReference>
<gene>
    <name evidence="6" type="ORF">MB84_02445</name>
</gene>
<dbReference type="PANTHER" id="PTHR13799:SF14">
    <property type="entry name" value="GTP CYCLOHYDROLASE 1 TYPE 2 HOMOLOG"/>
    <property type="match status" value="1"/>
</dbReference>
<dbReference type="Gene3D" id="3.40.1390.30">
    <property type="entry name" value="NIF3 (NGG1p interacting factor 3)-like"/>
    <property type="match status" value="2"/>
</dbReference>
<dbReference type="Proteomes" id="UP000035050">
    <property type="component" value="Chromosome"/>
</dbReference>
<evidence type="ECO:0000313" key="6">
    <source>
        <dbReference type="EMBL" id="AKC68552.1"/>
    </source>
</evidence>
<comment type="subunit">
    <text evidence="2">Homohexamer.</text>
</comment>
<dbReference type="GO" id="GO:0005737">
    <property type="term" value="C:cytoplasm"/>
    <property type="evidence" value="ECO:0007669"/>
    <property type="project" value="TreeGrafter"/>
</dbReference>
<dbReference type="KEGG" id="pox:MB84_02445"/>
<dbReference type="EMBL" id="CP011253">
    <property type="protein sequence ID" value="AKC68552.1"/>
    <property type="molecule type" value="Genomic_DNA"/>
</dbReference>
<keyword evidence="4 5" id="KW-0479">Metal-binding</keyword>
<accession>A0A0E3YAA3</accession>
<dbReference type="Pfam" id="PF01784">
    <property type="entry name" value="DUF34_NIF3"/>
    <property type="match status" value="1"/>
</dbReference>
<dbReference type="RefSeq" id="WP_046289982.1">
    <property type="nucleotide sequence ID" value="NZ_CP011253.3"/>
</dbReference>
<name>A0A0E3YAA3_9BURK</name>
<dbReference type="OrthoDB" id="9800881at2"/>
<feature type="binding site" evidence="5">
    <location>
        <position position="63"/>
    </location>
    <ligand>
        <name>a divalent metal cation</name>
        <dbReference type="ChEBI" id="CHEBI:60240"/>
        <label>1</label>
    </ligand>
</feature>
<organism evidence="6 7">
    <name type="scientific">Pandoraea oxalativorans</name>
    <dbReference type="NCBI Taxonomy" id="573737"/>
    <lineage>
        <taxon>Bacteria</taxon>
        <taxon>Pseudomonadati</taxon>
        <taxon>Pseudomonadota</taxon>
        <taxon>Betaproteobacteria</taxon>
        <taxon>Burkholderiales</taxon>
        <taxon>Burkholderiaceae</taxon>
        <taxon>Pandoraea</taxon>
    </lineage>
</organism>
<proteinExistence type="inferred from homology"/>
<feature type="binding site" evidence="5">
    <location>
        <position position="101"/>
    </location>
    <ligand>
        <name>a divalent metal cation</name>
        <dbReference type="ChEBI" id="CHEBI:60240"/>
        <label>1</label>
    </ligand>
</feature>
<evidence type="ECO:0000256" key="2">
    <source>
        <dbReference type="ARBA" id="ARBA00011643"/>
    </source>
</evidence>
<reference evidence="6" key="1">
    <citation type="submission" date="2016-06" db="EMBL/GenBank/DDBJ databases">
        <title>Pandoraea oxalativorans DSM 23570 Genome Sequencing.</title>
        <authorList>
            <person name="Ee R."/>
            <person name="Lim Y.-L."/>
            <person name="Yong D."/>
            <person name="Yin W.-F."/>
            <person name="Chan K.-G."/>
        </authorList>
    </citation>
    <scope>NUCLEOTIDE SEQUENCE</scope>
    <source>
        <strain evidence="6">DSM 23570</strain>
    </source>
</reference>
<feature type="binding site" evidence="5">
    <location>
        <position position="217"/>
    </location>
    <ligand>
        <name>a divalent metal cation</name>
        <dbReference type="ChEBI" id="CHEBI:60240"/>
        <label>1</label>
    </ligand>
</feature>
<sequence length="249" mass="26881">MNRVELELYLNDTLQTAQFRDYCPNGLQVEGRSEIRKIASGVTASLAFLEAARDWGADAVLVHHGYFWKNEEARITGMKRKRLGLLIGNDINLFAYHLPLDAHPELGNNAQLGKLLGFADDGGRFGPDQLGWLGAPAQPMTLAALAAHVEAQLGRQPLVLGDPSRQVNRVAWCTGGAQGFFEAAIAAGADVYISGEVSEPTQHLAMESGAGYLAAGHHATERGGARALGEHVAERFGLEHRFFDMPNPA</sequence>
<dbReference type="HOGENOM" id="CLU_037423_3_0_4"/>
<dbReference type="PANTHER" id="PTHR13799">
    <property type="entry name" value="NGG1 INTERACTING FACTOR 3"/>
    <property type="match status" value="1"/>
</dbReference>
<dbReference type="GO" id="GO:0046872">
    <property type="term" value="F:metal ion binding"/>
    <property type="evidence" value="ECO:0007669"/>
    <property type="project" value="UniProtKB-KW"/>
</dbReference>
<evidence type="ECO:0000256" key="3">
    <source>
        <dbReference type="ARBA" id="ARBA00022112"/>
    </source>
</evidence>
<evidence type="ECO:0000256" key="5">
    <source>
        <dbReference type="PIRSR" id="PIRSR602678-1"/>
    </source>
</evidence>
<dbReference type="AlphaFoldDB" id="A0A0E3YAA3"/>
<evidence type="ECO:0000256" key="1">
    <source>
        <dbReference type="ARBA" id="ARBA00006964"/>
    </source>
</evidence>
<dbReference type="PATRIC" id="fig|573737.6.peg.1268"/>
<evidence type="ECO:0000256" key="4">
    <source>
        <dbReference type="ARBA" id="ARBA00022723"/>
    </source>
</evidence>
<comment type="similarity">
    <text evidence="1">Belongs to the GTP cyclohydrolase I type 2/NIF3 family.</text>
</comment>
<feature type="binding site" evidence="5">
    <location>
        <position position="64"/>
    </location>
    <ligand>
        <name>a divalent metal cation</name>
        <dbReference type="ChEBI" id="CHEBI:60240"/>
        <label>2</label>
    </ligand>
</feature>
<dbReference type="SUPFAM" id="SSF102705">
    <property type="entry name" value="NIF3 (NGG1p interacting factor 3)-like"/>
    <property type="match status" value="1"/>
</dbReference>
<dbReference type="FunFam" id="3.40.1390.30:FF:000002">
    <property type="entry name" value="Nif3-like dinuclear metal center protein"/>
    <property type="match status" value="1"/>
</dbReference>